<protein>
    <recommendedName>
        <fullName evidence="3">Lipoprotein</fullName>
    </recommendedName>
</protein>
<reference evidence="1 2" key="1">
    <citation type="journal article" date="2010" name="BMC Genomics">
        <title>Genome comparison of the epiphytic bacteria Erwinia billingiae and E. tasmaniensis with the pear pathogen E. pyrifoliae.</title>
        <authorList>
            <person name="Kube M."/>
            <person name="Migdoll A.M."/>
            <person name="Gehring I."/>
            <person name="Heitmann K."/>
            <person name="Mayer Y."/>
            <person name="Kuhl H."/>
            <person name="Knaust F."/>
            <person name="Geider K."/>
            <person name="Reinhardt R."/>
        </authorList>
    </citation>
    <scope>NUCLEOTIDE SEQUENCE [LARGE SCALE GENOMIC DNA]</scope>
    <source>
        <strain evidence="1 2">Eb661</strain>
    </source>
</reference>
<dbReference type="Proteomes" id="UP000008793">
    <property type="component" value="Chromosome"/>
</dbReference>
<dbReference type="STRING" id="634500.EbC_36810"/>
<proteinExistence type="predicted"/>
<evidence type="ECO:0000313" key="1">
    <source>
        <dbReference type="EMBL" id="CAX61212.1"/>
    </source>
</evidence>
<accession>D8MWK5</accession>
<gene>
    <name evidence="1" type="ordered locus">EbC_36810</name>
</gene>
<evidence type="ECO:0008006" key="3">
    <source>
        <dbReference type="Google" id="ProtNLM"/>
    </source>
</evidence>
<name>D8MWK5_ERWBE</name>
<dbReference type="PROSITE" id="PS51257">
    <property type="entry name" value="PROKAR_LIPOPROTEIN"/>
    <property type="match status" value="1"/>
</dbReference>
<dbReference type="HOGENOM" id="CLU_3327645_0_0_6"/>
<dbReference type="KEGG" id="ebi:EbC_36810"/>
<sequence>MWAKHDKMNKKLLSLLVIAPLLISCSGNKKAGFPRRVG</sequence>
<dbReference type="EMBL" id="FP236843">
    <property type="protein sequence ID" value="CAX61212.1"/>
    <property type="molecule type" value="Genomic_DNA"/>
</dbReference>
<dbReference type="AlphaFoldDB" id="D8MWK5"/>
<organism evidence="2">
    <name type="scientific">Erwinia billingiae (strain Eb661)</name>
    <dbReference type="NCBI Taxonomy" id="634500"/>
    <lineage>
        <taxon>Bacteria</taxon>
        <taxon>Pseudomonadati</taxon>
        <taxon>Pseudomonadota</taxon>
        <taxon>Gammaproteobacteria</taxon>
        <taxon>Enterobacterales</taxon>
        <taxon>Erwiniaceae</taxon>
        <taxon>Erwinia</taxon>
    </lineage>
</organism>
<keyword evidence="2" id="KW-1185">Reference proteome</keyword>
<evidence type="ECO:0000313" key="2">
    <source>
        <dbReference type="Proteomes" id="UP000008793"/>
    </source>
</evidence>